<dbReference type="RefSeq" id="WP_080886376.1">
    <property type="nucleotide sequence ID" value="NZ_LT828648.1"/>
</dbReference>
<reference evidence="10 11" key="1">
    <citation type="submission" date="2017-03" db="EMBL/GenBank/DDBJ databases">
        <authorList>
            <person name="Afonso C.L."/>
            <person name="Miller P.J."/>
            <person name="Scott M.A."/>
            <person name="Spackman E."/>
            <person name="Goraichik I."/>
            <person name="Dimitrov K.M."/>
            <person name="Suarez D.L."/>
            <person name="Swayne D.E."/>
        </authorList>
    </citation>
    <scope>NUCLEOTIDE SEQUENCE [LARGE SCALE GENOMIC DNA]</scope>
    <source>
        <strain evidence="10">Genome sequencing of Nitrospira japonica strain NJ11</strain>
    </source>
</reference>
<sequence length="288" mass="32816">MIRWFRKKKVGEPAYRQNSWKGSRGLIEIDRRQRRWARVRPTWNPKMRIAAWAAGLTMGVWAVIVGASHLAPIIEHGLEIREIQIQGVHHVAREEVLQRLALKNGTSLHRISLPFLAERLRTIAWIKEATLERLPLHTLRVTVVERQPAAIARVGSEFLLLDEEGVVLTRLGDQDQPSLPLVIGATQKILLQGESGLRRTVQASIELARTMAHTVEGRVEIDVSDPLNLVASAKGMRFQFGHDALLDQWNRFRMVKAVFKPGTLDGRKRELGEVDLRYDNRVIVRERG</sequence>
<dbReference type="GO" id="GO:0090529">
    <property type="term" value="P:cell septum assembly"/>
    <property type="evidence" value="ECO:0007669"/>
    <property type="project" value="InterPro"/>
</dbReference>
<dbReference type="InterPro" id="IPR034746">
    <property type="entry name" value="POTRA"/>
</dbReference>
<evidence type="ECO:0000256" key="1">
    <source>
        <dbReference type="ARBA" id="ARBA00004370"/>
    </source>
</evidence>
<dbReference type="PROSITE" id="PS51779">
    <property type="entry name" value="POTRA"/>
    <property type="match status" value="1"/>
</dbReference>
<dbReference type="Gene3D" id="3.10.20.310">
    <property type="entry name" value="membrane protein fhac"/>
    <property type="match status" value="1"/>
</dbReference>
<dbReference type="EMBL" id="LT828648">
    <property type="protein sequence ID" value="SLM47909.1"/>
    <property type="molecule type" value="Genomic_DNA"/>
</dbReference>
<dbReference type="GO" id="GO:0016020">
    <property type="term" value="C:membrane"/>
    <property type="evidence" value="ECO:0007669"/>
    <property type="project" value="UniProtKB-SubCell"/>
</dbReference>
<evidence type="ECO:0000313" key="10">
    <source>
        <dbReference type="EMBL" id="SLM47909.1"/>
    </source>
</evidence>
<feature type="transmembrane region" description="Helical" evidence="8">
    <location>
        <begin position="49"/>
        <end position="71"/>
    </location>
</feature>
<evidence type="ECO:0000259" key="9">
    <source>
        <dbReference type="PROSITE" id="PS51779"/>
    </source>
</evidence>
<keyword evidence="3 10" id="KW-0132">Cell division</keyword>
<keyword evidence="7" id="KW-0131">Cell cycle</keyword>
<keyword evidence="2" id="KW-1003">Cell membrane</keyword>
<proteinExistence type="predicted"/>
<evidence type="ECO:0000256" key="8">
    <source>
        <dbReference type="SAM" id="Phobius"/>
    </source>
</evidence>
<dbReference type="Proteomes" id="UP000192042">
    <property type="component" value="Chromosome I"/>
</dbReference>
<dbReference type="STRING" id="1325564.NSJP_1737"/>
<evidence type="ECO:0000256" key="5">
    <source>
        <dbReference type="ARBA" id="ARBA00022989"/>
    </source>
</evidence>
<accession>A0A1W1I4U5</accession>
<dbReference type="PANTHER" id="PTHR35851">
    <property type="entry name" value="CELL DIVISION PROTEIN FTSQ"/>
    <property type="match status" value="1"/>
</dbReference>
<evidence type="ECO:0000313" key="11">
    <source>
        <dbReference type="Proteomes" id="UP000192042"/>
    </source>
</evidence>
<gene>
    <name evidence="10" type="ORF">NSJP_1737</name>
</gene>
<dbReference type="InterPro" id="IPR013685">
    <property type="entry name" value="POTRA_FtsQ_type"/>
</dbReference>
<organism evidence="10 11">
    <name type="scientific">Nitrospira japonica</name>
    <dbReference type="NCBI Taxonomy" id="1325564"/>
    <lineage>
        <taxon>Bacteria</taxon>
        <taxon>Pseudomonadati</taxon>
        <taxon>Nitrospirota</taxon>
        <taxon>Nitrospiria</taxon>
        <taxon>Nitrospirales</taxon>
        <taxon>Nitrospiraceae</taxon>
        <taxon>Nitrospira</taxon>
    </lineage>
</organism>
<dbReference type="OrthoDB" id="9783091at2"/>
<keyword evidence="6 8" id="KW-0472">Membrane</keyword>
<comment type="subcellular location">
    <subcellularLocation>
        <location evidence="1">Membrane</location>
    </subcellularLocation>
</comment>
<dbReference type="AlphaFoldDB" id="A0A1W1I4U5"/>
<evidence type="ECO:0000256" key="2">
    <source>
        <dbReference type="ARBA" id="ARBA00022475"/>
    </source>
</evidence>
<dbReference type="PANTHER" id="PTHR35851:SF1">
    <property type="entry name" value="CELL DIVISION PROTEIN FTSQ"/>
    <property type="match status" value="1"/>
</dbReference>
<protein>
    <submittedName>
        <fullName evidence="10">Putative Cell division protein FtsQ</fullName>
    </submittedName>
</protein>
<feature type="domain" description="POTRA" evidence="9">
    <location>
        <begin position="78"/>
        <end position="146"/>
    </location>
</feature>
<evidence type="ECO:0000256" key="3">
    <source>
        <dbReference type="ARBA" id="ARBA00022618"/>
    </source>
</evidence>
<keyword evidence="4 8" id="KW-0812">Transmembrane</keyword>
<evidence type="ECO:0000256" key="6">
    <source>
        <dbReference type="ARBA" id="ARBA00023136"/>
    </source>
</evidence>
<name>A0A1W1I4U5_9BACT</name>
<keyword evidence="5 8" id="KW-1133">Transmembrane helix</keyword>
<evidence type="ECO:0000256" key="7">
    <source>
        <dbReference type="ARBA" id="ARBA00023306"/>
    </source>
</evidence>
<dbReference type="KEGG" id="nja:NSJP_1737"/>
<evidence type="ECO:0000256" key="4">
    <source>
        <dbReference type="ARBA" id="ARBA00022692"/>
    </source>
</evidence>
<dbReference type="InterPro" id="IPR026579">
    <property type="entry name" value="FtsQ"/>
</dbReference>
<dbReference type="Pfam" id="PF08478">
    <property type="entry name" value="POTRA_1"/>
    <property type="match status" value="1"/>
</dbReference>
<keyword evidence="11" id="KW-1185">Reference proteome</keyword>